<name>A0A5C6E1Q6_9BACT</name>
<feature type="transmembrane region" description="Helical" evidence="1">
    <location>
        <begin position="113"/>
        <end position="131"/>
    </location>
</feature>
<evidence type="ECO:0000313" key="2">
    <source>
        <dbReference type="EMBL" id="TWU43583.1"/>
    </source>
</evidence>
<protein>
    <submittedName>
        <fullName evidence="2">Uncharacterized protein</fullName>
    </submittedName>
</protein>
<dbReference type="AlphaFoldDB" id="A0A5C6E1Q6"/>
<gene>
    <name evidence="2" type="ORF">Poly51_63250</name>
</gene>
<proteinExistence type="predicted"/>
<evidence type="ECO:0000256" key="1">
    <source>
        <dbReference type="SAM" id="Phobius"/>
    </source>
</evidence>
<feature type="transmembrane region" description="Helical" evidence="1">
    <location>
        <begin position="158"/>
        <end position="177"/>
    </location>
</feature>
<keyword evidence="1" id="KW-1133">Transmembrane helix</keyword>
<keyword evidence="1" id="KW-0812">Transmembrane</keyword>
<evidence type="ECO:0000313" key="3">
    <source>
        <dbReference type="Proteomes" id="UP000318288"/>
    </source>
</evidence>
<sequence length="228" mass="23734">MFSGSTKSGLPDRGSGYGIDCACGNRLIVSASQAGGVAACRCGSEVSVPPLSQLKSTGPQPTDSYSEDFEALKRSLRWSVLLLVVTVIKSLAAAVAVVVILAKNGSETDLLPLVIGVGVPLGLTLWVHGWFQRNCGDMEDLFDQPSQSRNGLAKGMKLGGIIGLMLGVVTSVCYFLFAATEGTDGSAKFLAELSAVTVVASTIGLSVILGILYMVSGMMHDMKQARGN</sequence>
<dbReference type="EMBL" id="SJPW01000020">
    <property type="protein sequence ID" value="TWU43583.1"/>
    <property type="molecule type" value="Genomic_DNA"/>
</dbReference>
<feature type="transmembrane region" description="Helical" evidence="1">
    <location>
        <begin position="189"/>
        <end position="215"/>
    </location>
</feature>
<accession>A0A5C6E1Q6</accession>
<dbReference type="Proteomes" id="UP000318288">
    <property type="component" value="Unassembled WGS sequence"/>
</dbReference>
<feature type="transmembrane region" description="Helical" evidence="1">
    <location>
        <begin position="80"/>
        <end position="101"/>
    </location>
</feature>
<dbReference type="OrthoDB" id="284237at2"/>
<keyword evidence="3" id="KW-1185">Reference proteome</keyword>
<reference evidence="2 3" key="1">
    <citation type="submission" date="2019-02" db="EMBL/GenBank/DDBJ databases">
        <title>Deep-cultivation of Planctomycetes and their phenomic and genomic characterization uncovers novel biology.</title>
        <authorList>
            <person name="Wiegand S."/>
            <person name="Jogler M."/>
            <person name="Boedeker C."/>
            <person name="Pinto D."/>
            <person name="Vollmers J."/>
            <person name="Rivas-Marin E."/>
            <person name="Kohn T."/>
            <person name="Peeters S.H."/>
            <person name="Heuer A."/>
            <person name="Rast P."/>
            <person name="Oberbeckmann S."/>
            <person name="Bunk B."/>
            <person name="Jeske O."/>
            <person name="Meyerdierks A."/>
            <person name="Storesund J.E."/>
            <person name="Kallscheuer N."/>
            <person name="Luecker S."/>
            <person name="Lage O.M."/>
            <person name="Pohl T."/>
            <person name="Merkel B.J."/>
            <person name="Hornburger P."/>
            <person name="Mueller R.-W."/>
            <person name="Bruemmer F."/>
            <person name="Labrenz M."/>
            <person name="Spormann A.M."/>
            <person name="Op Den Camp H."/>
            <person name="Overmann J."/>
            <person name="Amann R."/>
            <person name="Jetten M.S.M."/>
            <person name="Mascher T."/>
            <person name="Medema M.H."/>
            <person name="Devos D.P."/>
            <person name="Kaster A.-K."/>
            <person name="Ovreas L."/>
            <person name="Rohde M."/>
            <person name="Galperin M.Y."/>
            <person name="Jogler C."/>
        </authorList>
    </citation>
    <scope>NUCLEOTIDE SEQUENCE [LARGE SCALE GENOMIC DNA]</scope>
    <source>
        <strain evidence="2 3">Poly51</strain>
    </source>
</reference>
<comment type="caution">
    <text evidence="2">The sequence shown here is derived from an EMBL/GenBank/DDBJ whole genome shotgun (WGS) entry which is preliminary data.</text>
</comment>
<keyword evidence="1" id="KW-0472">Membrane</keyword>
<dbReference type="RefSeq" id="WP_146462624.1">
    <property type="nucleotide sequence ID" value="NZ_SJPW01000020.1"/>
</dbReference>
<organism evidence="2 3">
    <name type="scientific">Rubripirellula tenax</name>
    <dbReference type="NCBI Taxonomy" id="2528015"/>
    <lineage>
        <taxon>Bacteria</taxon>
        <taxon>Pseudomonadati</taxon>
        <taxon>Planctomycetota</taxon>
        <taxon>Planctomycetia</taxon>
        <taxon>Pirellulales</taxon>
        <taxon>Pirellulaceae</taxon>
        <taxon>Rubripirellula</taxon>
    </lineage>
</organism>